<dbReference type="Gene3D" id="3.30.70.100">
    <property type="match status" value="1"/>
</dbReference>
<evidence type="ECO:0000259" key="1">
    <source>
        <dbReference type="PROSITE" id="PS50925"/>
    </source>
</evidence>
<dbReference type="SMART" id="SM01034">
    <property type="entry name" value="BLUF"/>
    <property type="match status" value="1"/>
</dbReference>
<evidence type="ECO:0000313" key="2">
    <source>
        <dbReference type="EMBL" id="BCX44394.1"/>
    </source>
</evidence>
<evidence type="ECO:0000313" key="3">
    <source>
        <dbReference type="Proteomes" id="UP000825066"/>
    </source>
</evidence>
<dbReference type="SUPFAM" id="SSF54975">
    <property type="entry name" value="Acylphosphatase/BLUF domain-like"/>
    <property type="match status" value="1"/>
</dbReference>
<dbReference type="EMBL" id="AP024684">
    <property type="protein sequence ID" value="BCX44394.1"/>
    <property type="molecule type" value="Genomic_DNA"/>
</dbReference>
<feature type="domain" description="BLUF" evidence="1">
    <location>
        <begin position="51"/>
        <end position="142"/>
    </location>
</feature>
<organism evidence="2 3">
    <name type="scientific">Stenotrophomonas pavanii</name>
    <dbReference type="NCBI Taxonomy" id="487698"/>
    <lineage>
        <taxon>Bacteria</taxon>
        <taxon>Pseudomonadati</taxon>
        <taxon>Pseudomonadota</taxon>
        <taxon>Gammaproteobacteria</taxon>
        <taxon>Lysobacterales</taxon>
        <taxon>Lysobacteraceae</taxon>
        <taxon>Stenotrophomonas</taxon>
    </lineage>
</organism>
<reference evidence="2 3" key="1">
    <citation type="submission" date="2021-05" db="EMBL/GenBank/DDBJ databases">
        <title>Complete Genome Sequence of Stenotrophomonas pavanii strain Y.</title>
        <authorList>
            <person name="Dohra H."/>
            <person name="Mohad Din A.R.J."/>
            <person name="Suzuki K."/>
            <person name="Fatma A."/>
            <person name="Honjyo M."/>
            <person name="Nishimura T."/>
            <person name="Moriuch R."/>
            <person name="Masuda K."/>
            <person name="Minoura A."/>
            <person name="Tashiro Y."/>
            <person name="Futamata H."/>
        </authorList>
    </citation>
    <scope>NUCLEOTIDE SEQUENCE [LARGE SCALE GENOMIC DNA]</scope>
    <source>
        <strain evidence="3">Y</strain>
    </source>
</reference>
<accession>A0ABM7R2L6</accession>
<dbReference type="PROSITE" id="PS50925">
    <property type="entry name" value="BLUF"/>
    <property type="match status" value="1"/>
</dbReference>
<proteinExistence type="predicted"/>
<sequence>MDSFFRCDPGQEICTISQLAISTSPFRPACPKSVILTCREFPANGEIPVPLLSIAYASEVSSGVSAERVESLTRDAARFNVEAGVTGVLLHDGYRFVQYIEGPEDGVEVVYGRILAATSHREIVELGRGRASIRRFPYWAMRLVPVVSADLRDLIRQDWDGLRRYEASAGAIGSAMVQLAEIVTPQANS</sequence>
<dbReference type="Pfam" id="PF04940">
    <property type="entry name" value="BLUF"/>
    <property type="match status" value="1"/>
</dbReference>
<dbReference type="Proteomes" id="UP000825066">
    <property type="component" value="Chromosome"/>
</dbReference>
<dbReference type="RefSeq" id="WP_111187877.1">
    <property type="nucleotide sequence ID" value="NZ_AP024684.1"/>
</dbReference>
<keyword evidence="3" id="KW-1185">Reference proteome</keyword>
<dbReference type="InterPro" id="IPR036046">
    <property type="entry name" value="Acylphosphatase-like_dom_sf"/>
</dbReference>
<protein>
    <submittedName>
        <fullName evidence="2">BLUF domain-containing protein</fullName>
    </submittedName>
</protein>
<dbReference type="InterPro" id="IPR007024">
    <property type="entry name" value="BLUF_domain"/>
</dbReference>
<gene>
    <name evidence="2" type="ORF">STNY_R26000</name>
</gene>
<name>A0ABM7R2L6_9GAMM</name>